<dbReference type="AlphaFoldDB" id="A0A090IYV5"/>
<dbReference type="EMBL" id="CCRF01000035">
    <property type="protein sequence ID" value="CEE00745.1"/>
    <property type="molecule type" value="Genomic_DNA"/>
</dbReference>
<dbReference type="Proteomes" id="UP000040576">
    <property type="component" value="Unassembled WGS sequence"/>
</dbReference>
<dbReference type="RefSeq" id="WP_156103177.1">
    <property type="nucleotide sequence ID" value="NZ_CCRF01000035.1"/>
</dbReference>
<organism evidence="1 2">
    <name type="scientific">Caldibacillus thermoamylovorans</name>
    <dbReference type="NCBI Taxonomy" id="35841"/>
    <lineage>
        <taxon>Bacteria</taxon>
        <taxon>Bacillati</taxon>
        <taxon>Bacillota</taxon>
        <taxon>Bacilli</taxon>
        <taxon>Bacillales</taxon>
        <taxon>Bacillaceae</taxon>
        <taxon>Caldibacillus</taxon>
    </lineage>
</organism>
<reference evidence="1 2" key="1">
    <citation type="submission" date="2014-07" db="EMBL/GenBank/DDBJ databases">
        <authorList>
            <person name="Wibberg Daniel"/>
        </authorList>
    </citation>
    <scope>NUCLEOTIDE SEQUENCE [LARGE SCALE GENOMIC DNA]</scope>
</reference>
<proteinExistence type="predicted"/>
<name>A0A090IYV5_9BACI</name>
<sequence>MTTSLNLVTILRREIAFFGDEAISRRRFCAGNSFFWRRGHFSSSFLRGKLLFFGDETISRRHFEPRNPFFWRRDHFSSSFLGRKLLFLATRLFLVTILRRKLLVFSDETISRRHFEPRNSFFWRRGHFSSSFLRGKFLFLATRLFLVTILRRKTLDFDDEPESRHHFEAKNARFWRRERFSFQIFAKCPIVVDKAPSRPKFYADDPSCDKKLDLCIFFPREPLQTNEKANSLEMGVVKKLI</sequence>
<evidence type="ECO:0000313" key="2">
    <source>
        <dbReference type="Proteomes" id="UP000040576"/>
    </source>
</evidence>
<gene>
    <name evidence="1" type="ORF">BT1A1_0898</name>
</gene>
<evidence type="ECO:0000313" key="1">
    <source>
        <dbReference type="EMBL" id="CEE00745.1"/>
    </source>
</evidence>
<accession>A0A090IYV5</accession>
<protein>
    <submittedName>
        <fullName evidence="1">Uncharacterized protein</fullName>
    </submittedName>
</protein>
<keyword evidence="2" id="KW-1185">Reference proteome</keyword>